<dbReference type="PIRSF" id="PIRSF001467">
    <property type="entry name" value="Peptidylpro_ismrse"/>
    <property type="match status" value="1"/>
</dbReference>
<dbReference type="EC" id="5.2.1.8" evidence="3"/>
<name>A0AAD9N793_9ANNE</name>
<dbReference type="PANTHER" id="PTHR45625:SF4">
    <property type="entry name" value="PEPTIDYLPROLYL ISOMERASE DOMAIN AND WD REPEAT-CONTAINING PROTEIN 1"/>
    <property type="match status" value="1"/>
</dbReference>
<dbReference type="SUPFAM" id="SSF50891">
    <property type="entry name" value="Cyclophilin-like"/>
    <property type="match status" value="1"/>
</dbReference>
<dbReference type="PROSITE" id="PS50072">
    <property type="entry name" value="CSA_PPIASE_2"/>
    <property type="match status" value="1"/>
</dbReference>
<dbReference type="InterPro" id="IPR044666">
    <property type="entry name" value="Cyclophilin_A-like"/>
</dbReference>
<gene>
    <name evidence="5" type="ORF">LSH36_178g06003</name>
</gene>
<evidence type="ECO:0000259" key="4">
    <source>
        <dbReference type="PROSITE" id="PS50072"/>
    </source>
</evidence>
<comment type="function">
    <text evidence="3">PPIases accelerate the folding of proteins. It catalyzes the cis-trans isomerization of proline imidic peptide bonds in oligopeptides.</text>
</comment>
<dbReference type="GO" id="GO:0071013">
    <property type="term" value="C:catalytic step 2 spliceosome"/>
    <property type="evidence" value="ECO:0007669"/>
    <property type="project" value="TreeGrafter"/>
</dbReference>
<organism evidence="5 6">
    <name type="scientific">Paralvinella palmiformis</name>
    <dbReference type="NCBI Taxonomy" id="53620"/>
    <lineage>
        <taxon>Eukaryota</taxon>
        <taxon>Metazoa</taxon>
        <taxon>Spiralia</taxon>
        <taxon>Lophotrochozoa</taxon>
        <taxon>Annelida</taxon>
        <taxon>Polychaeta</taxon>
        <taxon>Sedentaria</taxon>
        <taxon>Canalipalpata</taxon>
        <taxon>Terebellida</taxon>
        <taxon>Terebelliformia</taxon>
        <taxon>Alvinellidae</taxon>
        <taxon>Paralvinella</taxon>
    </lineage>
</organism>
<dbReference type="InterPro" id="IPR029000">
    <property type="entry name" value="Cyclophilin-like_dom_sf"/>
</dbReference>
<dbReference type="PRINTS" id="PR00153">
    <property type="entry name" value="CSAPPISMRASE"/>
</dbReference>
<reference evidence="5" key="1">
    <citation type="journal article" date="2023" name="Mol. Biol. Evol.">
        <title>Third-Generation Sequencing Reveals the Adaptive Role of the Epigenome in Three Deep-Sea Polychaetes.</title>
        <authorList>
            <person name="Perez M."/>
            <person name="Aroh O."/>
            <person name="Sun Y."/>
            <person name="Lan Y."/>
            <person name="Juniper S.K."/>
            <person name="Young C.R."/>
            <person name="Angers B."/>
            <person name="Qian P.Y."/>
        </authorList>
    </citation>
    <scope>NUCLEOTIDE SEQUENCE</scope>
    <source>
        <strain evidence="5">P08H-3</strain>
    </source>
</reference>
<comment type="caution">
    <text evidence="5">The sequence shown here is derived from an EMBL/GenBank/DDBJ whole genome shotgun (WGS) entry which is preliminary data.</text>
</comment>
<keyword evidence="1 3" id="KW-0697">Rotamase</keyword>
<keyword evidence="6" id="KW-1185">Reference proteome</keyword>
<feature type="domain" description="PPIase cyclophilin-type" evidence="4">
    <location>
        <begin position="31"/>
        <end position="240"/>
    </location>
</feature>
<comment type="similarity">
    <text evidence="3">Belongs to the cyclophilin-type PPIase family.</text>
</comment>
<evidence type="ECO:0000256" key="3">
    <source>
        <dbReference type="RuleBase" id="RU363019"/>
    </source>
</evidence>
<dbReference type="Pfam" id="PF00160">
    <property type="entry name" value="Pro_isomerase"/>
    <property type="match status" value="1"/>
</dbReference>
<protein>
    <recommendedName>
        <fullName evidence="3">Peptidyl-prolyl cis-trans isomerase</fullName>
        <shortName evidence="3">PPIase</shortName>
        <ecNumber evidence="3">5.2.1.8</ecNumber>
    </recommendedName>
</protein>
<dbReference type="Gene3D" id="2.40.100.10">
    <property type="entry name" value="Cyclophilin-like"/>
    <property type="match status" value="2"/>
</dbReference>
<dbReference type="EMBL" id="JAODUP010000178">
    <property type="protein sequence ID" value="KAK2158063.1"/>
    <property type="molecule type" value="Genomic_DNA"/>
</dbReference>
<proteinExistence type="inferred from homology"/>
<evidence type="ECO:0000313" key="6">
    <source>
        <dbReference type="Proteomes" id="UP001208570"/>
    </source>
</evidence>
<keyword evidence="2 3" id="KW-0413">Isomerase</keyword>
<evidence type="ECO:0000256" key="1">
    <source>
        <dbReference type="ARBA" id="ARBA00023110"/>
    </source>
</evidence>
<dbReference type="InterPro" id="IPR002130">
    <property type="entry name" value="Cyclophilin-type_PPIase_dom"/>
</dbReference>
<accession>A0AAD9N793</accession>
<dbReference type="Proteomes" id="UP001208570">
    <property type="component" value="Unassembled WGS sequence"/>
</dbReference>
<evidence type="ECO:0000256" key="2">
    <source>
        <dbReference type="ARBA" id="ARBA00023235"/>
    </source>
</evidence>
<dbReference type="GO" id="GO:0003755">
    <property type="term" value="F:peptidyl-prolyl cis-trans isomerase activity"/>
    <property type="evidence" value="ECO:0007669"/>
    <property type="project" value="UniProtKB-UniRule"/>
</dbReference>
<evidence type="ECO:0000313" key="5">
    <source>
        <dbReference type="EMBL" id="KAK2158063.1"/>
    </source>
</evidence>
<dbReference type="PANTHER" id="PTHR45625">
    <property type="entry name" value="PEPTIDYL-PROLYL CIS-TRANS ISOMERASE-RELATED"/>
    <property type="match status" value="1"/>
</dbReference>
<comment type="catalytic activity">
    <reaction evidence="3">
        <text>[protein]-peptidylproline (omega=180) = [protein]-peptidylproline (omega=0)</text>
        <dbReference type="Rhea" id="RHEA:16237"/>
        <dbReference type="Rhea" id="RHEA-COMP:10747"/>
        <dbReference type="Rhea" id="RHEA-COMP:10748"/>
        <dbReference type="ChEBI" id="CHEBI:83833"/>
        <dbReference type="ChEBI" id="CHEBI:83834"/>
        <dbReference type="EC" id="5.2.1.8"/>
    </reaction>
</comment>
<sequence length="243" mass="26641">MEKHVNGCEGPICPDAAYNLSCNCKWQHMRMGTIVCELYWKHSPNTCRNFAELARRGYYNGIKFHRIIRDFMIQGGDPTGTGRGGASIYGKQFEDEITSELKHTGLPELDTDEAASSFATFSPVSVLDVGKIVSSASCAQDPIPTWNLKHCKDELLTTITDIVNRSLSSGAGILSMANNGPDTNGSQFFLTLAPTQWLDGKHTIFGRVSGGMNVVSRIGMVETDNDDQPTEDIKILKAYITPT</sequence>
<dbReference type="InterPro" id="IPR024936">
    <property type="entry name" value="Cyclophilin-type_PPIase"/>
</dbReference>
<dbReference type="AlphaFoldDB" id="A0AAD9N793"/>